<evidence type="ECO:0000313" key="3">
    <source>
        <dbReference type="Proteomes" id="UP000079169"/>
    </source>
</evidence>
<evidence type="ECO:0000313" key="4">
    <source>
        <dbReference type="RefSeq" id="XP_026676764.1"/>
    </source>
</evidence>
<proteinExistence type="predicted"/>
<dbReference type="Gene3D" id="4.10.60.10">
    <property type="entry name" value="Zinc finger, CCHC-type"/>
    <property type="match status" value="1"/>
</dbReference>
<dbReference type="AlphaFoldDB" id="A0A3Q0IKJ6"/>
<dbReference type="GO" id="GO:0008270">
    <property type="term" value="F:zinc ion binding"/>
    <property type="evidence" value="ECO:0007669"/>
    <property type="project" value="InterPro"/>
</dbReference>
<feature type="region of interest" description="Disordered" evidence="1">
    <location>
        <begin position="472"/>
        <end position="499"/>
    </location>
</feature>
<organism evidence="3 4">
    <name type="scientific">Diaphorina citri</name>
    <name type="common">Asian citrus psyllid</name>
    <dbReference type="NCBI Taxonomy" id="121845"/>
    <lineage>
        <taxon>Eukaryota</taxon>
        <taxon>Metazoa</taxon>
        <taxon>Ecdysozoa</taxon>
        <taxon>Arthropoda</taxon>
        <taxon>Hexapoda</taxon>
        <taxon>Insecta</taxon>
        <taxon>Pterygota</taxon>
        <taxon>Neoptera</taxon>
        <taxon>Paraneoptera</taxon>
        <taxon>Hemiptera</taxon>
        <taxon>Sternorrhyncha</taxon>
        <taxon>Psylloidea</taxon>
        <taxon>Psyllidae</taxon>
        <taxon>Diaphorininae</taxon>
        <taxon>Diaphorina</taxon>
    </lineage>
</organism>
<feature type="compositionally biased region" description="Polar residues" evidence="1">
    <location>
        <begin position="361"/>
        <end position="376"/>
    </location>
</feature>
<dbReference type="GeneID" id="113465959"/>
<name>A0A3Q0IKJ6_DIACI</name>
<feature type="domain" description="CCHC-type" evidence="2">
    <location>
        <begin position="434"/>
        <end position="450"/>
    </location>
</feature>
<protein>
    <submittedName>
        <fullName evidence="4">Uncharacterized protein LOC113465959</fullName>
    </submittedName>
</protein>
<dbReference type="STRING" id="121845.A0A3Q0IKJ6"/>
<feature type="region of interest" description="Disordered" evidence="1">
    <location>
        <begin position="357"/>
        <end position="376"/>
    </location>
</feature>
<sequence>MVNKKDIDITDENFEQLSEVFNRVNEVYKVLLDKKDTLEDIVPDDAERRTILPEDEDMCTAAFEIIVEFEAKLKQAARAIEDAQRQRKEQDAQRKEQDARQRRQEEERRQAEVRQFDLRQKEIDLQMKEFDANVRTRELEVKETELRCQVNIEELKAKVQLASTSADNSRSGSLGHLPKVSLMRFGGDALAFNEFWDNFSSLVDSRSDLDDIQKFHYLKGQLFGKAADKVSGIRVCGDNYKIVVDLLKEEFGSSQLIITKLYDEIRTLRPASQKPCDIHQFYSDLEIKLRLIENQGSNLDQDILKLTIFSKLAVDTQKELVKLYGSSVNVGHIRSQINKELSEARVLRTFIPHNSKPRKLSNLTPDNSAPFQNPSSGRLYTNKVLINNTNIPDTNIPDNRTSSYLCTYCDGSHYSDSCTKYSNLTDRKERVRDRCYICLSKNHFFRECPKKNRYCYYCKIVGKHHRSLCPQQFGSAQDRRNRETGKPSVGGGDRPSSSVHSNNFAFLGKNALSDSNSGPCTSNAHSETNMCSHDGKVKKVFLQSASIYLVNKSTGHGLVVRAVLDCGATTSYITERTFVKNQKIIEKNE</sequence>
<dbReference type="RefSeq" id="XP_026676764.1">
    <property type="nucleotide sequence ID" value="XM_026820963.1"/>
</dbReference>
<feature type="domain" description="CCHC-type" evidence="2">
    <location>
        <begin position="454"/>
        <end position="471"/>
    </location>
</feature>
<reference evidence="4" key="1">
    <citation type="submission" date="2025-08" db="UniProtKB">
        <authorList>
            <consortium name="RefSeq"/>
        </authorList>
    </citation>
    <scope>IDENTIFICATION</scope>
</reference>
<feature type="domain" description="CCHC-type" evidence="2">
    <location>
        <begin position="405"/>
        <end position="420"/>
    </location>
</feature>
<dbReference type="SMART" id="SM00343">
    <property type="entry name" value="ZnF_C2HC"/>
    <property type="match status" value="3"/>
</dbReference>
<evidence type="ECO:0000256" key="1">
    <source>
        <dbReference type="SAM" id="MobiDB-lite"/>
    </source>
</evidence>
<evidence type="ECO:0000259" key="2">
    <source>
        <dbReference type="SMART" id="SM00343"/>
    </source>
</evidence>
<dbReference type="InterPro" id="IPR005312">
    <property type="entry name" value="DUF1759"/>
</dbReference>
<gene>
    <name evidence="4" type="primary">LOC113465959</name>
</gene>
<keyword evidence="3" id="KW-1185">Reference proteome</keyword>
<accession>A0A3Q0IKJ6</accession>
<dbReference type="Pfam" id="PF03564">
    <property type="entry name" value="DUF1759"/>
    <property type="match status" value="1"/>
</dbReference>
<dbReference type="PaxDb" id="121845-A0A3Q0IKJ6"/>
<dbReference type="GO" id="GO:0003676">
    <property type="term" value="F:nucleic acid binding"/>
    <property type="evidence" value="ECO:0007669"/>
    <property type="project" value="InterPro"/>
</dbReference>
<feature type="region of interest" description="Disordered" evidence="1">
    <location>
        <begin position="84"/>
        <end position="111"/>
    </location>
</feature>
<dbReference type="PANTHER" id="PTHR47331">
    <property type="entry name" value="PHD-TYPE DOMAIN-CONTAINING PROTEIN"/>
    <property type="match status" value="1"/>
</dbReference>
<dbReference type="PANTHER" id="PTHR47331:SF5">
    <property type="entry name" value="RIBONUCLEASE H"/>
    <property type="match status" value="1"/>
</dbReference>
<dbReference type="InterPro" id="IPR001878">
    <property type="entry name" value="Znf_CCHC"/>
</dbReference>
<dbReference type="Proteomes" id="UP000079169">
    <property type="component" value="Unplaced"/>
</dbReference>
<dbReference type="KEGG" id="dci:113465959"/>